<reference evidence="5 6" key="1">
    <citation type="submission" date="2016-02" db="EMBL/GenBank/DDBJ databases">
        <title>Genome sequence of Clostridium tepidiprofundi DSM 19306.</title>
        <authorList>
            <person name="Poehlein A."/>
            <person name="Daniel R."/>
        </authorList>
    </citation>
    <scope>NUCLEOTIDE SEQUENCE [LARGE SCALE GENOMIC DNA]</scope>
    <source>
        <strain evidence="5 6">DSM 19306</strain>
    </source>
</reference>
<proteinExistence type="predicted"/>
<dbReference type="InterPro" id="IPR006495">
    <property type="entry name" value="CitD"/>
</dbReference>
<dbReference type="RefSeq" id="WP_066823065.1">
    <property type="nucleotide sequence ID" value="NZ_LTBA01000005.1"/>
</dbReference>
<dbReference type="NCBIfam" id="NF009726">
    <property type="entry name" value="PRK13253.1"/>
    <property type="match status" value="1"/>
</dbReference>
<dbReference type="AlphaFoldDB" id="A0A151B5X9"/>
<dbReference type="InterPro" id="IPR023439">
    <property type="entry name" value="Mal_deCO2ase/Cit_lyase_ACP"/>
</dbReference>
<dbReference type="PATRIC" id="fig|1121338.3.peg.866"/>
<dbReference type="GO" id="GO:0005737">
    <property type="term" value="C:cytoplasm"/>
    <property type="evidence" value="ECO:0007669"/>
    <property type="project" value="UniProtKB-SubCell"/>
</dbReference>
<keyword evidence="5" id="KW-0456">Lyase</keyword>
<dbReference type="NCBIfam" id="TIGR01608">
    <property type="entry name" value="citD"/>
    <property type="match status" value="1"/>
</dbReference>
<feature type="modified residue" description="O-(phosphoribosyl dephospho-coenzyme A)serine" evidence="4">
    <location>
        <position position="14"/>
    </location>
</feature>
<keyword evidence="3 4" id="KW-0597">Phosphoprotein</keyword>
<evidence type="ECO:0000313" key="6">
    <source>
        <dbReference type="Proteomes" id="UP000075531"/>
    </source>
</evidence>
<evidence type="ECO:0000256" key="4">
    <source>
        <dbReference type="PIRSR" id="PIRSR002736-50"/>
    </source>
</evidence>
<evidence type="ECO:0000256" key="3">
    <source>
        <dbReference type="ARBA" id="ARBA00022553"/>
    </source>
</evidence>
<dbReference type="EMBL" id="LTBA01000005">
    <property type="protein sequence ID" value="KYH35223.1"/>
    <property type="molecule type" value="Genomic_DNA"/>
</dbReference>
<keyword evidence="6" id="KW-1185">Reference proteome</keyword>
<protein>
    <submittedName>
        <fullName evidence="5">Citrate lyase acyl carrier protein</fullName>
    </submittedName>
</protein>
<comment type="subcellular location">
    <subcellularLocation>
        <location evidence="1">Cytoplasm</location>
    </subcellularLocation>
</comment>
<evidence type="ECO:0000313" key="5">
    <source>
        <dbReference type="EMBL" id="KYH35223.1"/>
    </source>
</evidence>
<evidence type="ECO:0000256" key="1">
    <source>
        <dbReference type="ARBA" id="ARBA00004496"/>
    </source>
</evidence>
<dbReference type="STRING" id="1121338.CLTEP_08480"/>
<dbReference type="GO" id="GO:0016829">
    <property type="term" value="F:lyase activity"/>
    <property type="evidence" value="ECO:0007669"/>
    <property type="project" value="UniProtKB-KW"/>
</dbReference>
<evidence type="ECO:0000256" key="2">
    <source>
        <dbReference type="ARBA" id="ARBA00022490"/>
    </source>
</evidence>
<name>A0A151B5X9_9CLOT</name>
<accession>A0A151B5X9</accession>
<organism evidence="5 6">
    <name type="scientific">Clostridium tepidiprofundi DSM 19306</name>
    <dbReference type="NCBI Taxonomy" id="1121338"/>
    <lineage>
        <taxon>Bacteria</taxon>
        <taxon>Bacillati</taxon>
        <taxon>Bacillota</taxon>
        <taxon>Clostridia</taxon>
        <taxon>Eubacteriales</taxon>
        <taxon>Clostridiaceae</taxon>
        <taxon>Clostridium</taxon>
    </lineage>
</organism>
<comment type="caution">
    <text evidence="5">The sequence shown here is derived from an EMBL/GenBank/DDBJ whole genome shotgun (WGS) entry which is preliminary data.</text>
</comment>
<dbReference type="Proteomes" id="UP000075531">
    <property type="component" value="Unassembled WGS sequence"/>
</dbReference>
<sequence>MEIKRPAKAGTLESNDIYVMIMPNENNGIELELESIVIKQFGDEIKKVIFNTLNELGVKNALLKVQDKGALDYTIKARIETAVKRATA</sequence>
<keyword evidence="2" id="KW-0963">Cytoplasm</keyword>
<dbReference type="PIRSF" id="PIRSF002736">
    <property type="entry name" value="Citrt_lyas_gamma"/>
    <property type="match status" value="1"/>
</dbReference>
<gene>
    <name evidence="5" type="primary">citD_2</name>
    <name evidence="5" type="ORF">CLTEP_08480</name>
</gene>
<dbReference type="Pfam" id="PF06857">
    <property type="entry name" value="ACP"/>
    <property type="match status" value="1"/>
</dbReference>
<dbReference type="OrthoDB" id="1120942at2"/>